<keyword evidence="2" id="KW-1185">Reference proteome</keyword>
<dbReference type="EMBL" id="AP015036">
    <property type="protein sequence ID" value="BAT81477.1"/>
    <property type="molecule type" value="Genomic_DNA"/>
</dbReference>
<organism evidence="1 2">
    <name type="scientific">Vigna angularis var. angularis</name>
    <dbReference type="NCBI Taxonomy" id="157739"/>
    <lineage>
        <taxon>Eukaryota</taxon>
        <taxon>Viridiplantae</taxon>
        <taxon>Streptophyta</taxon>
        <taxon>Embryophyta</taxon>
        <taxon>Tracheophyta</taxon>
        <taxon>Spermatophyta</taxon>
        <taxon>Magnoliopsida</taxon>
        <taxon>eudicotyledons</taxon>
        <taxon>Gunneridae</taxon>
        <taxon>Pentapetalae</taxon>
        <taxon>rosids</taxon>
        <taxon>fabids</taxon>
        <taxon>Fabales</taxon>
        <taxon>Fabaceae</taxon>
        <taxon>Papilionoideae</taxon>
        <taxon>50 kb inversion clade</taxon>
        <taxon>NPAAA clade</taxon>
        <taxon>indigoferoid/millettioid clade</taxon>
        <taxon>Phaseoleae</taxon>
        <taxon>Vigna</taxon>
    </lineage>
</organism>
<reference evidence="1 2" key="1">
    <citation type="journal article" date="2015" name="Sci. Rep.">
        <title>The power of single molecule real-time sequencing technology in the de novo assembly of a eukaryotic genome.</title>
        <authorList>
            <person name="Sakai H."/>
            <person name="Naito K."/>
            <person name="Ogiso-Tanaka E."/>
            <person name="Takahashi Y."/>
            <person name="Iseki K."/>
            <person name="Muto C."/>
            <person name="Satou K."/>
            <person name="Teruya K."/>
            <person name="Shiroma A."/>
            <person name="Shimoji M."/>
            <person name="Hirano T."/>
            <person name="Itoh T."/>
            <person name="Kaga A."/>
            <person name="Tomooka N."/>
        </authorList>
    </citation>
    <scope>NUCLEOTIDE SEQUENCE [LARGE SCALE GENOMIC DNA]</scope>
    <source>
        <strain evidence="2">cv. Shumari</strain>
    </source>
</reference>
<accession>A0A0S3RLK2</accession>
<dbReference type="Proteomes" id="UP000291084">
    <property type="component" value="Chromosome 3"/>
</dbReference>
<evidence type="ECO:0000313" key="1">
    <source>
        <dbReference type="EMBL" id="BAT81477.1"/>
    </source>
</evidence>
<evidence type="ECO:0000313" key="2">
    <source>
        <dbReference type="Proteomes" id="UP000291084"/>
    </source>
</evidence>
<name>A0A0S3RLK2_PHAAN</name>
<dbReference type="AlphaFoldDB" id="A0A0S3RLK2"/>
<proteinExistence type="predicted"/>
<protein>
    <submittedName>
        <fullName evidence="1">Uncharacterized protein</fullName>
    </submittedName>
</protein>
<sequence>MAEEIKGTKTCMSCFICCWTVLLCSQFLFQPFTGKLELVEDPSLYCSQFHHLSSHLFRTGKVKFHLFPAGNSFGIFGSDNHFCLFLFV</sequence>
<gene>
    <name evidence="1" type="primary">Vigan.03G120300</name>
    <name evidence="1" type="ORF">VIGAN_03120300</name>
</gene>